<dbReference type="STRING" id="743788.S8ELG9"/>
<dbReference type="HOGENOM" id="CLU_074876_1_0_1"/>
<dbReference type="PANTHER" id="PTHR42791:SF1">
    <property type="entry name" value="N-ACETYLTRANSFERASE DOMAIN-CONTAINING PROTEIN"/>
    <property type="match status" value="1"/>
</dbReference>
<evidence type="ECO:0000259" key="1">
    <source>
        <dbReference type="PROSITE" id="PS51186"/>
    </source>
</evidence>
<organism evidence="2 3">
    <name type="scientific">Fomitopsis schrenkii</name>
    <name type="common">Brown rot fungus</name>
    <dbReference type="NCBI Taxonomy" id="2126942"/>
    <lineage>
        <taxon>Eukaryota</taxon>
        <taxon>Fungi</taxon>
        <taxon>Dikarya</taxon>
        <taxon>Basidiomycota</taxon>
        <taxon>Agaricomycotina</taxon>
        <taxon>Agaricomycetes</taxon>
        <taxon>Polyporales</taxon>
        <taxon>Fomitopsis</taxon>
    </lineage>
</organism>
<dbReference type="AlphaFoldDB" id="S8ELG9"/>
<accession>S8ELG9</accession>
<name>S8ELG9_FOMSC</name>
<dbReference type="SUPFAM" id="SSF55729">
    <property type="entry name" value="Acyl-CoA N-acyltransferases (Nat)"/>
    <property type="match status" value="1"/>
</dbReference>
<dbReference type="eggNOG" id="ENOG502RSF2">
    <property type="taxonomic scope" value="Eukaryota"/>
</dbReference>
<reference evidence="2 3" key="1">
    <citation type="journal article" date="2012" name="Science">
        <title>The Paleozoic origin of enzymatic lignin decomposition reconstructed from 31 fungal genomes.</title>
        <authorList>
            <person name="Floudas D."/>
            <person name="Binder M."/>
            <person name="Riley R."/>
            <person name="Barry K."/>
            <person name="Blanchette R.A."/>
            <person name="Henrissat B."/>
            <person name="Martinez A.T."/>
            <person name="Otillar R."/>
            <person name="Spatafora J.W."/>
            <person name="Yadav J.S."/>
            <person name="Aerts A."/>
            <person name="Benoit I."/>
            <person name="Boyd A."/>
            <person name="Carlson A."/>
            <person name="Copeland A."/>
            <person name="Coutinho P.M."/>
            <person name="de Vries R.P."/>
            <person name="Ferreira P."/>
            <person name="Findley K."/>
            <person name="Foster B."/>
            <person name="Gaskell J."/>
            <person name="Glotzer D."/>
            <person name="Gorecki P."/>
            <person name="Heitman J."/>
            <person name="Hesse C."/>
            <person name="Hori C."/>
            <person name="Igarashi K."/>
            <person name="Jurgens J.A."/>
            <person name="Kallen N."/>
            <person name="Kersten P."/>
            <person name="Kohler A."/>
            <person name="Kuees U."/>
            <person name="Kumar T.K.A."/>
            <person name="Kuo A."/>
            <person name="LaButti K."/>
            <person name="Larrondo L.F."/>
            <person name="Lindquist E."/>
            <person name="Ling A."/>
            <person name="Lombard V."/>
            <person name="Lucas S."/>
            <person name="Lundell T."/>
            <person name="Martin R."/>
            <person name="McLaughlin D.J."/>
            <person name="Morgenstern I."/>
            <person name="Morin E."/>
            <person name="Murat C."/>
            <person name="Nagy L.G."/>
            <person name="Nolan M."/>
            <person name="Ohm R.A."/>
            <person name="Patyshakuliyeva A."/>
            <person name="Rokas A."/>
            <person name="Ruiz-Duenas F.J."/>
            <person name="Sabat G."/>
            <person name="Salamov A."/>
            <person name="Samejima M."/>
            <person name="Schmutz J."/>
            <person name="Slot J.C."/>
            <person name="St John F."/>
            <person name="Stenlid J."/>
            <person name="Sun H."/>
            <person name="Sun S."/>
            <person name="Syed K."/>
            <person name="Tsang A."/>
            <person name="Wiebenga A."/>
            <person name="Young D."/>
            <person name="Pisabarro A."/>
            <person name="Eastwood D.C."/>
            <person name="Martin F."/>
            <person name="Cullen D."/>
            <person name="Grigoriev I.V."/>
            <person name="Hibbett D.S."/>
        </authorList>
    </citation>
    <scope>NUCLEOTIDE SEQUENCE</scope>
    <source>
        <strain evidence="3">FP-58527</strain>
    </source>
</reference>
<keyword evidence="3" id="KW-1185">Reference proteome</keyword>
<dbReference type="Proteomes" id="UP000015241">
    <property type="component" value="Unassembled WGS sequence"/>
</dbReference>
<feature type="domain" description="N-acetyltransferase" evidence="1">
    <location>
        <begin position="87"/>
        <end position="228"/>
    </location>
</feature>
<evidence type="ECO:0000313" key="3">
    <source>
        <dbReference type="Proteomes" id="UP000015241"/>
    </source>
</evidence>
<dbReference type="Pfam" id="PF00583">
    <property type="entry name" value="Acetyltransf_1"/>
    <property type="match status" value="1"/>
</dbReference>
<gene>
    <name evidence="2" type="ORF">FOMPIDRAFT_84736</name>
</gene>
<dbReference type="InParanoid" id="S8ELG9"/>
<dbReference type="PROSITE" id="PS51186">
    <property type="entry name" value="GNAT"/>
    <property type="match status" value="1"/>
</dbReference>
<proteinExistence type="predicted"/>
<dbReference type="OrthoDB" id="2744543at2759"/>
<dbReference type="Gene3D" id="3.40.630.30">
    <property type="match status" value="1"/>
</dbReference>
<evidence type="ECO:0000313" key="2">
    <source>
        <dbReference type="EMBL" id="EPT04154.1"/>
    </source>
</evidence>
<dbReference type="InterPro" id="IPR052523">
    <property type="entry name" value="Trichothecene_AcTrans"/>
</dbReference>
<dbReference type="EMBL" id="KE504127">
    <property type="protein sequence ID" value="EPT04154.1"/>
    <property type="molecule type" value="Genomic_DNA"/>
</dbReference>
<sequence length="247" mass="28142">MPENRHSVDKANPTTDGLMPEVELLRYGDVARTVARMLYFVKNNAQHHYDAHKNPTMPYRDWLAILLRWMDGVRRHEILTINRGECVLLYSPAPETVTGWRASVNKVVGNAISRLMGVFRFFFTAEQRKRMKELAQNRRAAIAATFEKGTTRKLISIENLVTVTDKQGLGYASTLVNHVLHLAQSQKRGVWLSTNERNIGFYDRFGFKKVGQYSLGENDPIWAEGPVTQYILLREPASPQTEAPSPV</sequence>
<dbReference type="InterPro" id="IPR016181">
    <property type="entry name" value="Acyl_CoA_acyltransferase"/>
</dbReference>
<protein>
    <recommendedName>
        <fullName evidence="1">N-acetyltransferase domain-containing protein</fullName>
    </recommendedName>
</protein>
<dbReference type="PANTHER" id="PTHR42791">
    <property type="entry name" value="GNAT FAMILY ACETYLTRANSFERASE"/>
    <property type="match status" value="1"/>
</dbReference>
<dbReference type="GO" id="GO:0016747">
    <property type="term" value="F:acyltransferase activity, transferring groups other than amino-acyl groups"/>
    <property type="evidence" value="ECO:0007669"/>
    <property type="project" value="InterPro"/>
</dbReference>
<dbReference type="InterPro" id="IPR000182">
    <property type="entry name" value="GNAT_dom"/>
</dbReference>